<feature type="compositionally biased region" description="Acidic residues" evidence="20">
    <location>
        <begin position="1073"/>
        <end position="1089"/>
    </location>
</feature>
<evidence type="ECO:0000259" key="22">
    <source>
        <dbReference type="PROSITE" id="PS51504"/>
    </source>
</evidence>
<dbReference type="Pfam" id="PF00628">
    <property type="entry name" value="PHD"/>
    <property type="match status" value="1"/>
</dbReference>
<evidence type="ECO:0000256" key="18">
    <source>
        <dbReference type="ARBA" id="ARBA00048017"/>
    </source>
</evidence>
<dbReference type="Gene3D" id="3.30.60.60">
    <property type="entry name" value="N-acetyl transferase-like"/>
    <property type="match status" value="1"/>
</dbReference>
<reference evidence="26" key="1">
    <citation type="submission" date="2025-08" db="UniProtKB">
        <authorList>
            <consortium name="RefSeq"/>
        </authorList>
    </citation>
    <scope>IDENTIFICATION</scope>
</reference>
<keyword evidence="11" id="KW-0862">Zinc</keyword>
<feature type="region of interest" description="Disordered" evidence="20">
    <location>
        <begin position="1005"/>
        <end position="1219"/>
    </location>
</feature>
<keyword evidence="8" id="KW-0479">Metal-binding</keyword>
<dbReference type="InterPro" id="IPR011011">
    <property type="entry name" value="Znf_FYVE_PHD"/>
</dbReference>
<feature type="domain" description="PHD-type" evidence="21">
    <location>
        <begin position="268"/>
        <end position="319"/>
    </location>
</feature>
<evidence type="ECO:0000256" key="16">
    <source>
        <dbReference type="ARBA" id="ARBA00023242"/>
    </source>
</evidence>
<feature type="compositionally biased region" description="Polar residues" evidence="20">
    <location>
        <begin position="1507"/>
        <end position="1519"/>
    </location>
</feature>
<feature type="compositionally biased region" description="Low complexity" evidence="20">
    <location>
        <begin position="1617"/>
        <end position="1628"/>
    </location>
</feature>
<dbReference type="Gene3D" id="1.10.10.10">
    <property type="entry name" value="Winged helix-like DNA-binding domain superfamily/Winged helix DNA-binding domain"/>
    <property type="match status" value="2"/>
</dbReference>
<keyword evidence="10 19" id="KW-0863">Zinc-finger</keyword>
<dbReference type="Pfam" id="PF01853">
    <property type="entry name" value="MOZ_SAS"/>
    <property type="match status" value="1"/>
</dbReference>
<feature type="domain" description="MYST-type HAT" evidence="23">
    <location>
        <begin position="722"/>
        <end position="996"/>
    </location>
</feature>
<sequence length="2042" mass="226436">MVKLANPLYTEWILEAIQKVKRQKQRPSEERICHAVCASHGLDKKTVSEQLELSVQDGSVLKVTNKGLASYKDPDNPGRFSSIKPGELPKPTKGSRGACNELRNVDWNKLLRRGIEGLKEPNGSSLRNIEKYLRSQSDLASIFNNPVFQRRLRLGAKRAVNNGRLLKDGPQYRVNYGGLEGKGASKYSTFPASLPPVSLLPHEKDQPRADPIPICSFCLGTKESNREKKPEELLSCADCGSSGHPSCLKFCLELTTNVKALRWQCIECKTCSACRIQGKNADNMLFCDSCDRGFHMECCDPPLSRMPKGMWICQVCRPKKKGIKLLHEKATQIRRRYTKPIGRPKNKLKQRMLSVTSDEGSMNAFTGRGSPGRGQKTKVCTTPSSGHAASVKDSSSRLAVTDPTQPGAATTTTTTTTKITTTTTTSTYIPASTLNVNKKTKGLIDGLTKFFTPSPDGRRSRGEIIDFSKHYRPRKMASEKQSCPSHVLAPGTTQKLKPSSLPPPTPTSGQSPGSQKSGTSISSNSPQSSSSQSSAASFSSLPNNSQLKGLFDGLSHIYTTQGQSRKKGRPSYAPPKRLLRKAAFSSASKSNAAFYGRRDVRSRFLSHSSTSGWGMSRGRAFKAIAHFKQTTFLKKRRILGRLKYKVTPQVGTPSPGKGSLADGRIKPDQDDGTEIKISIKQEHTDLFLVGTKDIVTEEDLDMFKQARELAMEKIGCKNGGETNGRYPSVIEFGKYEIQTWYSSPYPQEYSKLSKLFLCEFCLKYMKSKNILLRHSKKCDWFHPPANEIYRRKDLSVFEVDGNMSKIYCQNLCLLAKLFLDHKTLYYDVEPFLFYVLTKNDKKGCHLVGYFSKEKLCQQKYNVSCIMIMPQYQRQGFGRFLIDFSYLLSRREGQAGSPEKPLSDLGRVSYLAYWKSVVLEYLYCHHEKLISIKGMSRATGMCPHDIATTLQQHSMIDRREEKFVLIRREKLISSHMEKLKSNPRINQVDPESLRWTPILIPNAAVSEEEREAEKEAERLMEQASSWEKEEQEVLSTRANSRPSPAKVHYLRPPENMMVLAERGQPADPPSKESSEEEEKEEEEEGEEDKDGEGHHPSSPPRLAKPQLLAVKRKRPFMLKKKRGRKRRRINSSVTTETISETTEVLNEPFDNSEEDWPMPQLEPTCEMEEEEEEEEDGEEEEEDLKPGAHLAFQPQPGEKEENEQEEEEEQEGDNQCYQNDVRCRVNAEERAVILEDDSKDNPEPVVCKQGWPKGVKRCPSKWRQNKERKTGFKLNLYTPPETPMEPDYQALGEESKETAEKSPSHVPAILDEIKDPETILPPDSDAREPASECLEQPEETFEKTEDEVTKGAEAEENSVVGEVENAQSQEKDQEEEREMEKDEPEQLEDQEEEDEDHDADDEDESHMGSAAVEEEAAAGEALKEVAEEEEPFLDSNEQSGSSDQEDLMGCRAGPAPPCESGRQEAPAVPEPVSESADENTENHTRKDSDEPDSVFRDESAESVEIDSETAQAVKSLTQETAEPEERFQDCAETQEACQSLQTYSNADQSPQVAALDDCQQSDRSSPASSVPSHPSQSARSVNSPNVPPLENSYAQISPDQSAIPVPSLQNMDTSPMMDVPSVSDHSQQVVDSGFSDLGSIESTTENYENPSSYDSTMGNGLCGNGSSQNSCSYSNLTSGNMTQSSCAVTQQMSSVNGSCSMMQTTRINSPPPCNVKSPPGCVTERPPSSGQQLPPCSMAANFTPPMQLSEIPESGNNSSSAGLYERMGQSEFAAGHYPQPSATFSLAKLQQLTNTLMDHSLPYSHSAAVTSYANSASLSAPLSSTGLVQLSQSPHPVPGGAQVQATMTPPPNLTPPPMNLPPPLLQRNMAASNISLSHAQRLQTQMPGKGHASVRTKAASLPPAAAAHQPQIYGRASQTVAMQGPARTLTMQRGMNMSVNLMPAPAYNVNSVNMNMNTLNAMNGYSMSQPMMNGGYHANHGYMNQTAQYPMQMQMGMMGSQPYAQQSMQTTPHSNMMYTPPAHHGYMNTGMSKQSLNGSYMRR</sequence>
<dbReference type="InterPro" id="IPR005818">
    <property type="entry name" value="Histone_H1/H5_H15"/>
</dbReference>
<evidence type="ECO:0000256" key="3">
    <source>
        <dbReference type="ARBA" id="ARBA00013184"/>
    </source>
</evidence>
<dbReference type="InterPro" id="IPR048589">
    <property type="entry name" value="SAMD1-like_WH"/>
</dbReference>
<dbReference type="Proteomes" id="UP000694871">
    <property type="component" value="Unplaced"/>
</dbReference>
<name>A0ABM1K8H7_GEKJA</name>
<dbReference type="PROSITE" id="PS52014">
    <property type="entry name" value="SAMD1_WH"/>
    <property type="match status" value="1"/>
</dbReference>
<dbReference type="PANTHER" id="PTHR10615">
    <property type="entry name" value="HISTONE ACETYLTRANSFERASE"/>
    <property type="match status" value="1"/>
</dbReference>
<dbReference type="CDD" id="cd15527">
    <property type="entry name" value="PHD2_KAT6A_6B"/>
    <property type="match status" value="1"/>
</dbReference>
<keyword evidence="13" id="KW-0156">Chromatin regulator</keyword>
<dbReference type="SMART" id="SM00249">
    <property type="entry name" value="PHD"/>
    <property type="match status" value="2"/>
</dbReference>
<comment type="catalytic activity">
    <reaction evidence="18">
        <text>L-lysyl-[protein] + acetyl-CoA = N(6)-acetyl-L-lysyl-[protein] + CoA + H(+)</text>
        <dbReference type="Rhea" id="RHEA:45948"/>
        <dbReference type="Rhea" id="RHEA-COMP:9752"/>
        <dbReference type="Rhea" id="RHEA-COMP:10731"/>
        <dbReference type="ChEBI" id="CHEBI:15378"/>
        <dbReference type="ChEBI" id="CHEBI:29969"/>
        <dbReference type="ChEBI" id="CHEBI:57287"/>
        <dbReference type="ChEBI" id="CHEBI:57288"/>
        <dbReference type="ChEBI" id="CHEBI:61930"/>
        <dbReference type="EC" id="2.3.1.48"/>
    </reaction>
</comment>
<dbReference type="PROSITE" id="PS51726">
    <property type="entry name" value="MYST_HAT"/>
    <property type="match status" value="1"/>
</dbReference>
<evidence type="ECO:0000256" key="6">
    <source>
        <dbReference type="ARBA" id="ARBA00022553"/>
    </source>
</evidence>
<feature type="region of interest" description="Disordered" evidence="20">
    <location>
        <begin position="360"/>
        <end position="415"/>
    </location>
</feature>
<keyword evidence="16" id="KW-0539">Nucleus</keyword>
<dbReference type="InterPro" id="IPR040706">
    <property type="entry name" value="Zf-MYST"/>
</dbReference>
<dbReference type="Gene3D" id="3.30.40.10">
    <property type="entry name" value="Zinc/RING finger domain, C3HC4 (zinc finger)"/>
    <property type="match status" value="1"/>
</dbReference>
<dbReference type="PANTHER" id="PTHR10615:SF73">
    <property type="entry name" value="HISTONE ACETYLTRANSFERASE KAT6B"/>
    <property type="match status" value="1"/>
</dbReference>
<feature type="compositionally biased region" description="Acidic residues" evidence="20">
    <location>
        <begin position="1371"/>
        <end position="1403"/>
    </location>
</feature>
<dbReference type="InterPro" id="IPR036388">
    <property type="entry name" value="WH-like_DNA-bd_sf"/>
</dbReference>
<evidence type="ECO:0000313" key="26">
    <source>
        <dbReference type="RefSeq" id="XP_015270014.1"/>
    </source>
</evidence>
<protein>
    <recommendedName>
        <fullName evidence="3">histone acetyltransferase</fullName>
        <ecNumber evidence="3">2.3.1.48</ecNumber>
    </recommendedName>
</protein>
<feature type="compositionally biased region" description="Acidic residues" evidence="20">
    <location>
        <begin position="1164"/>
        <end position="1182"/>
    </location>
</feature>
<dbReference type="PROSITE" id="PS50016">
    <property type="entry name" value="ZF_PHD_2"/>
    <property type="match status" value="2"/>
</dbReference>
<feature type="compositionally biased region" description="Low complexity" evidence="20">
    <location>
        <begin position="1130"/>
        <end position="1143"/>
    </location>
</feature>
<comment type="similarity">
    <text evidence="2">Belongs to the MYST (SAS/MOZ) family.</text>
</comment>
<dbReference type="GeneID" id="107113231"/>
<dbReference type="InterPro" id="IPR050603">
    <property type="entry name" value="MYST_HAT"/>
</dbReference>
<feature type="region of interest" description="Disordered" evidence="20">
    <location>
        <begin position="71"/>
        <end position="99"/>
    </location>
</feature>
<evidence type="ECO:0000256" key="17">
    <source>
        <dbReference type="ARBA" id="ARBA00023315"/>
    </source>
</evidence>
<feature type="region of interest" description="Disordered" evidence="20">
    <location>
        <begin position="1268"/>
        <end position="1628"/>
    </location>
</feature>
<feature type="domain" description="H15" evidence="22">
    <location>
        <begin position="103"/>
        <end position="176"/>
    </location>
</feature>
<evidence type="ECO:0000256" key="14">
    <source>
        <dbReference type="ARBA" id="ARBA00022990"/>
    </source>
</evidence>
<feature type="compositionally biased region" description="Polar residues" evidence="20">
    <location>
        <begin position="378"/>
        <end position="409"/>
    </location>
</feature>
<feature type="compositionally biased region" description="Basic and acidic residues" evidence="20">
    <location>
        <begin position="1339"/>
        <end position="1352"/>
    </location>
</feature>
<feature type="compositionally biased region" description="Low complexity" evidence="20">
    <location>
        <begin position="507"/>
        <end position="540"/>
    </location>
</feature>
<keyword evidence="17" id="KW-0012">Acyltransferase</keyword>
<evidence type="ECO:0000256" key="5">
    <source>
        <dbReference type="ARBA" id="ARBA00022499"/>
    </source>
</evidence>
<keyword evidence="25" id="KW-1185">Reference proteome</keyword>
<evidence type="ECO:0000259" key="24">
    <source>
        <dbReference type="PROSITE" id="PS52014"/>
    </source>
</evidence>
<dbReference type="SUPFAM" id="SSF55729">
    <property type="entry name" value="Acyl-CoA N-acyltransferases (Nat)"/>
    <property type="match status" value="1"/>
</dbReference>
<evidence type="ECO:0000256" key="4">
    <source>
        <dbReference type="ARBA" id="ARBA00022491"/>
    </source>
</evidence>
<evidence type="ECO:0000256" key="1">
    <source>
        <dbReference type="ARBA" id="ARBA00004123"/>
    </source>
</evidence>
<evidence type="ECO:0000256" key="2">
    <source>
        <dbReference type="ARBA" id="ARBA00010107"/>
    </source>
</evidence>
<feature type="compositionally biased region" description="Acidic residues" evidence="20">
    <location>
        <begin position="1199"/>
        <end position="1211"/>
    </location>
</feature>
<feature type="compositionally biased region" description="Basic and acidic residues" evidence="20">
    <location>
        <begin position="1292"/>
        <end position="1302"/>
    </location>
</feature>
<dbReference type="Pfam" id="PF21524">
    <property type="entry name" value="SAMD1_WH"/>
    <property type="match status" value="1"/>
</dbReference>
<feature type="domain" description="PHD-type" evidence="21">
    <location>
        <begin position="212"/>
        <end position="271"/>
    </location>
</feature>
<feature type="compositionally biased region" description="Low complexity" evidence="20">
    <location>
        <begin position="1560"/>
        <end position="1579"/>
    </location>
</feature>
<evidence type="ECO:0000256" key="7">
    <source>
        <dbReference type="ARBA" id="ARBA00022679"/>
    </source>
</evidence>
<dbReference type="InterPro" id="IPR016181">
    <property type="entry name" value="Acyl_CoA_acyltransferase"/>
</dbReference>
<feature type="compositionally biased region" description="Basic and acidic residues" evidence="20">
    <location>
        <begin position="456"/>
        <end position="469"/>
    </location>
</feature>
<feature type="compositionally biased region" description="Basic and acidic residues" evidence="20">
    <location>
        <begin position="1479"/>
        <end position="1498"/>
    </location>
</feature>
<feature type="compositionally biased region" description="Polar residues" evidence="20">
    <location>
        <begin position="1534"/>
        <end position="1550"/>
    </location>
</feature>
<feature type="domain" description="SAMD1-like winged helix (WH)" evidence="24">
    <location>
        <begin position="1"/>
        <end position="77"/>
    </location>
</feature>
<evidence type="ECO:0000256" key="13">
    <source>
        <dbReference type="ARBA" id="ARBA00022853"/>
    </source>
</evidence>
<evidence type="ECO:0000256" key="20">
    <source>
        <dbReference type="SAM" id="MobiDB-lite"/>
    </source>
</evidence>
<keyword evidence="7" id="KW-0808">Transferase</keyword>
<dbReference type="SUPFAM" id="SSF46785">
    <property type="entry name" value="Winged helix' DNA-binding domain"/>
    <property type="match status" value="1"/>
</dbReference>
<evidence type="ECO:0000256" key="12">
    <source>
        <dbReference type="ARBA" id="ARBA00022843"/>
    </source>
</evidence>
<evidence type="ECO:0000256" key="15">
    <source>
        <dbReference type="ARBA" id="ARBA00023159"/>
    </source>
</evidence>
<comment type="subcellular location">
    <subcellularLocation>
        <location evidence="1">Nucleus</location>
    </subcellularLocation>
</comment>
<feature type="compositionally biased region" description="Basic and acidic residues" evidence="20">
    <location>
        <begin position="1010"/>
        <end position="1019"/>
    </location>
</feature>
<evidence type="ECO:0000313" key="25">
    <source>
        <dbReference type="Proteomes" id="UP000694871"/>
    </source>
</evidence>
<evidence type="ECO:0000256" key="10">
    <source>
        <dbReference type="ARBA" id="ARBA00022771"/>
    </source>
</evidence>
<dbReference type="InterPro" id="IPR019787">
    <property type="entry name" value="Znf_PHD-finger"/>
</dbReference>
<dbReference type="InterPro" id="IPR001965">
    <property type="entry name" value="Znf_PHD"/>
</dbReference>
<dbReference type="Gene3D" id="3.40.630.30">
    <property type="match status" value="1"/>
</dbReference>
<dbReference type="PROSITE" id="PS51504">
    <property type="entry name" value="H15"/>
    <property type="match status" value="1"/>
</dbReference>
<gene>
    <name evidence="26" type="primary">KAT6B</name>
</gene>
<evidence type="ECO:0000256" key="19">
    <source>
        <dbReference type="PROSITE-ProRule" id="PRU00146"/>
    </source>
</evidence>
<feature type="compositionally biased region" description="Polar residues" evidence="20">
    <location>
        <begin position="1032"/>
        <end position="1041"/>
    </location>
</feature>
<keyword evidence="5" id="KW-1017">Isopeptide bond</keyword>
<dbReference type="RefSeq" id="XP_015270014.1">
    <property type="nucleotide sequence ID" value="XM_015414528.1"/>
</dbReference>
<evidence type="ECO:0000256" key="11">
    <source>
        <dbReference type="ARBA" id="ARBA00022833"/>
    </source>
</evidence>
<evidence type="ECO:0000259" key="21">
    <source>
        <dbReference type="PROSITE" id="PS50016"/>
    </source>
</evidence>
<dbReference type="SMART" id="SM00526">
    <property type="entry name" value="H15"/>
    <property type="match status" value="1"/>
</dbReference>
<dbReference type="InterPro" id="IPR036390">
    <property type="entry name" value="WH_DNA-bd_sf"/>
</dbReference>
<dbReference type="InterPro" id="IPR002717">
    <property type="entry name" value="HAT_MYST-type"/>
</dbReference>
<proteinExistence type="inferred from homology"/>
<keyword evidence="14" id="KW-0007">Acetylation</keyword>
<accession>A0ABM1K8H7</accession>
<evidence type="ECO:0000256" key="9">
    <source>
        <dbReference type="ARBA" id="ARBA00022737"/>
    </source>
</evidence>
<keyword evidence="9" id="KW-0677">Repeat</keyword>
<dbReference type="SUPFAM" id="SSF57903">
    <property type="entry name" value="FYVE/PHD zinc finger"/>
    <property type="match status" value="1"/>
</dbReference>
<evidence type="ECO:0000259" key="23">
    <source>
        <dbReference type="PROSITE" id="PS51726"/>
    </source>
</evidence>
<evidence type="ECO:0000256" key="8">
    <source>
        <dbReference type="ARBA" id="ARBA00022723"/>
    </source>
</evidence>
<keyword evidence="12" id="KW-0832">Ubl conjugation</keyword>
<organism evidence="25 26">
    <name type="scientific">Gekko japonicus</name>
    <name type="common">Schlegel's Japanese gecko</name>
    <dbReference type="NCBI Taxonomy" id="146911"/>
    <lineage>
        <taxon>Eukaryota</taxon>
        <taxon>Metazoa</taxon>
        <taxon>Chordata</taxon>
        <taxon>Craniata</taxon>
        <taxon>Vertebrata</taxon>
        <taxon>Euteleostomi</taxon>
        <taxon>Lepidosauria</taxon>
        <taxon>Squamata</taxon>
        <taxon>Bifurcata</taxon>
        <taxon>Gekkota</taxon>
        <taxon>Gekkonidae</taxon>
        <taxon>Gekkoninae</taxon>
        <taxon>Gekko</taxon>
    </lineage>
</organism>
<dbReference type="EC" id="2.3.1.48" evidence="3"/>
<keyword evidence="6" id="KW-0597">Phosphoprotein</keyword>
<dbReference type="Pfam" id="PF17772">
    <property type="entry name" value="zf-MYST"/>
    <property type="match status" value="1"/>
</dbReference>
<dbReference type="InterPro" id="IPR013083">
    <property type="entry name" value="Znf_RING/FYVE/PHD"/>
</dbReference>
<feature type="region of interest" description="Disordered" evidence="20">
    <location>
        <begin position="451"/>
        <end position="540"/>
    </location>
</feature>
<keyword evidence="4" id="KW-0678">Repressor</keyword>
<keyword evidence="15" id="KW-0010">Activator</keyword>
<feature type="compositionally biased region" description="Basic residues" evidence="20">
    <location>
        <begin position="1109"/>
        <end position="1128"/>
    </location>
</feature>